<dbReference type="InterPro" id="IPR014748">
    <property type="entry name" value="Enoyl-CoA_hydra_C"/>
</dbReference>
<keyword evidence="4" id="KW-1185">Reference proteome</keyword>
<evidence type="ECO:0000313" key="4">
    <source>
        <dbReference type="Proteomes" id="UP000695562"/>
    </source>
</evidence>
<dbReference type="InterPro" id="IPR001753">
    <property type="entry name" value="Enoyl-CoA_hydra/iso"/>
</dbReference>
<comment type="caution">
    <text evidence="3">The sequence shown here is derived from an EMBL/GenBank/DDBJ whole genome shotgun (WGS) entry which is preliminary data.</text>
</comment>
<dbReference type="GO" id="GO:0006635">
    <property type="term" value="P:fatty acid beta-oxidation"/>
    <property type="evidence" value="ECO:0007669"/>
    <property type="project" value="TreeGrafter"/>
</dbReference>
<sequence length="337" mass="36924">MIKIIQNSTRITRRLTKITTTTRTTTNSGISLSRSNNNSNGVYVSSFSSNTVGLNNNNINKRFYSTSDSTTTTTEPNECILERLTGQDEGISVISFNRGQVKNALGKNMMKQFRQHLNELRFCPTTRVVIIKSMVEGVFCSGADLKERAQMTPIEAAQFVHSLRTSFTELETLQMPTIGCVEGVALGGGTEIMLAMDFRVASKSAKMGLPETGLAIIPGAGGTQRLPRLIGIPRAKELIYTGAIIDSKRAFEIGLIQYETEKGEAFAKCLEIARQIIPKGPVAIRMAKQAIDKGMNVDIASGMVIEQASYAQVIPTKDRIEGLTAFKEKRKPVYKGE</sequence>
<evidence type="ECO:0008006" key="5">
    <source>
        <dbReference type="Google" id="ProtNLM"/>
    </source>
</evidence>
<evidence type="ECO:0000313" key="3">
    <source>
        <dbReference type="EMBL" id="KAF2071221.1"/>
    </source>
</evidence>
<dbReference type="Gene3D" id="3.90.226.10">
    <property type="entry name" value="2-enoyl-CoA Hydratase, Chain A, domain 1"/>
    <property type="match status" value="1"/>
</dbReference>
<dbReference type="GO" id="GO:0005739">
    <property type="term" value="C:mitochondrion"/>
    <property type="evidence" value="ECO:0007669"/>
    <property type="project" value="TreeGrafter"/>
</dbReference>
<dbReference type="OrthoDB" id="410701at2759"/>
<reference evidence="3" key="1">
    <citation type="submission" date="2020-01" db="EMBL/GenBank/DDBJ databases">
        <title>Development of genomics and gene disruption for Polysphondylium violaceum indicates a role for the polyketide synthase stlB in stalk morphogenesis.</title>
        <authorList>
            <person name="Narita B."/>
            <person name="Kawabe Y."/>
            <person name="Kin K."/>
            <person name="Saito T."/>
            <person name="Gibbs R."/>
            <person name="Kuspa A."/>
            <person name="Muzny D."/>
            <person name="Queller D."/>
            <person name="Richards S."/>
            <person name="Strassman J."/>
            <person name="Sucgang R."/>
            <person name="Worley K."/>
            <person name="Schaap P."/>
        </authorList>
    </citation>
    <scope>NUCLEOTIDE SEQUENCE</scope>
    <source>
        <strain evidence="3">QSvi11</strain>
    </source>
</reference>
<dbReference type="PANTHER" id="PTHR11941:SF171">
    <property type="entry name" value="SD19268P"/>
    <property type="match status" value="1"/>
</dbReference>
<evidence type="ECO:0000256" key="1">
    <source>
        <dbReference type="ARBA" id="ARBA00005254"/>
    </source>
</evidence>
<dbReference type="FunFam" id="3.90.226.10:FF:000009">
    <property type="entry name" value="Carnitinyl-CoA dehydratase"/>
    <property type="match status" value="1"/>
</dbReference>
<comment type="similarity">
    <text evidence="1">Belongs to the enoyl-CoA hydratase/isomerase family.</text>
</comment>
<name>A0A8J4UQV7_9MYCE</name>
<dbReference type="Gene3D" id="1.10.12.10">
    <property type="entry name" value="Lyase 2-enoyl-coa Hydratase, Chain A, domain 2"/>
    <property type="match status" value="1"/>
</dbReference>
<dbReference type="SUPFAM" id="SSF52096">
    <property type="entry name" value="ClpP/crotonase"/>
    <property type="match status" value="1"/>
</dbReference>
<dbReference type="FunFam" id="1.10.12.10:FF:000001">
    <property type="entry name" value="Probable enoyl-CoA hydratase, mitochondrial"/>
    <property type="match status" value="1"/>
</dbReference>
<dbReference type="AlphaFoldDB" id="A0A8J4UQV7"/>
<dbReference type="Pfam" id="PF00378">
    <property type="entry name" value="ECH_1"/>
    <property type="match status" value="1"/>
</dbReference>
<dbReference type="Proteomes" id="UP000695562">
    <property type="component" value="Unassembled WGS sequence"/>
</dbReference>
<evidence type="ECO:0000256" key="2">
    <source>
        <dbReference type="ARBA" id="ARBA00023239"/>
    </source>
</evidence>
<gene>
    <name evidence="3" type="ORF">CYY_007455</name>
</gene>
<dbReference type="InterPro" id="IPR029045">
    <property type="entry name" value="ClpP/crotonase-like_dom_sf"/>
</dbReference>
<protein>
    <recommendedName>
        <fullName evidence="5">Enoyl-CoA hydratase</fullName>
    </recommendedName>
</protein>
<proteinExistence type="inferred from homology"/>
<dbReference type="PANTHER" id="PTHR11941">
    <property type="entry name" value="ENOYL-COA HYDRATASE-RELATED"/>
    <property type="match status" value="1"/>
</dbReference>
<dbReference type="CDD" id="cd06558">
    <property type="entry name" value="crotonase-like"/>
    <property type="match status" value="1"/>
</dbReference>
<accession>A0A8J4UQV7</accession>
<keyword evidence="2" id="KW-0456">Lyase</keyword>
<dbReference type="GO" id="GO:0016836">
    <property type="term" value="F:hydro-lyase activity"/>
    <property type="evidence" value="ECO:0007669"/>
    <property type="project" value="UniProtKB-ARBA"/>
</dbReference>
<dbReference type="EMBL" id="AJWJ01000399">
    <property type="protein sequence ID" value="KAF2071221.1"/>
    <property type="molecule type" value="Genomic_DNA"/>
</dbReference>
<organism evidence="3 4">
    <name type="scientific">Polysphondylium violaceum</name>
    <dbReference type="NCBI Taxonomy" id="133409"/>
    <lineage>
        <taxon>Eukaryota</taxon>
        <taxon>Amoebozoa</taxon>
        <taxon>Evosea</taxon>
        <taxon>Eumycetozoa</taxon>
        <taxon>Dictyostelia</taxon>
        <taxon>Dictyosteliales</taxon>
        <taxon>Dictyosteliaceae</taxon>
        <taxon>Polysphondylium</taxon>
    </lineage>
</organism>